<dbReference type="RefSeq" id="XP_067522656.1">
    <property type="nucleotide sequence ID" value="XM_067666555.1"/>
</dbReference>
<organism evidence="1 2">
    <name type="scientific">Rhizopus delemar (strain RA 99-880 / ATCC MYA-4621 / FGSC 9543 / NRRL 43880)</name>
    <name type="common">Mucormycosis agent</name>
    <name type="synonym">Rhizopus arrhizus var. delemar</name>
    <dbReference type="NCBI Taxonomy" id="246409"/>
    <lineage>
        <taxon>Eukaryota</taxon>
        <taxon>Fungi</taxon>
        <taxon>Fungi incertae sedis</taxon>
        <taxon>Mucoromycota</taxon>
        <taxon>Mucoromycotina</taxon>
        <taxon>Mucoromycetes</taxon>
        <taxon>Mucorales</taxon>
        <taxon>Mucorineae</taxon>
        <taxon>Rhizopodaceae</taxon>
        <taxon>Rhizopus</taxon>
    </lineage>
</organism>
<dbReference type="InParanoid" id="I1CFN0"/>
<dbReference type="VEuPathDB" id="FungiDB:RO3G_11971"/>
<dbReference type="EMBL" id="CH476741">
    <property type="protein sequence ID" value="EIE87260.1"/>
    <property type="molecule type" value="Genomic_DNA"/>
</dbReference>
<sequence length="53" mass="5914">MIVNVRLDSNRIVNAMNRNSVFLLNFKGKDDGGRGSLPVIVELNKLGPSMKRE</sequence>
<evidence type="ECO:0000313" key="2">
    <source>
        <dbReference type="Proteomes" id="UP000009138"/>
    </source>
</evidence>
<dbReference type="GeneID" id="93618936"/>
<accession>I1CFN0</accession>
<protein>
    <submittedName>
        <fullName evidence="1">Uncharacterized protein</fullName>
    </submittedName>
</protein>
<keyword evidence="2" id="KW-1185">Reference proteome</keyword>
<evidence type="ECO:0000313" key="1">
    <source>
        <dbReference type="EMBL" id="EIE87260.1"/>
    </source>
</evidence>
<dbReference type="Proteomes" id="UP000009138">
    <property type="component" value="Unassembled WGS sequence"/>
</dbReference>
<gene>
    <name evidence="1" type="ORF">RO3G_11971</name>
</gene>
<reference evidence="1 2" key="1">
    <citation type="journal article" date="2009" name="PLoS Genet.">
        <title>Genomic analysis of the basal lineage fungus Rhizopus oryzae reveals a whole-genome duplication.</title>
        <authorList>
            <person name="Ma L.-J."/>
            <person name="Ibrahim A.S."/>
            <person name="Skory C."/>
            <person name="Grabherr M.G."/>
            <person name="Burger G."/>
            <person name="Butler M."/>
            <person name="Elias M."/>
            <person name="Idnurm A."/>
            <person name="Lang B.F."/>
            <person name="Sone T."/>
            <person name="Abe A."/>
            <person name="Calvo S.E."/>
            <person name="Corrochano L.M."/>
            <person name="Engels R."/>
            <person name="Fu J."/>
            <person name="Hansberg W."/>
            <person name="Kim J.-M."/>
            <person name="Kodira C.D."/>
            <person name="Koehrsen M.J."/>
            <person name="Liu B."/>
            <person name="Miranda-Saavedra D."/>
            <person name="O'Leary S."/>
            <person name="Ortiz-Castellanos L."/>
            <person name="Poulter R."/>
            <person name="Rodriguez-Romero J."/>
            <person name="Ruiz-Herrera J."/>
            <person name="Shen Y.-Q."/>
            <person name="Zeng Q."/>
            <person name="Galagan J."/>
            <person name="Birren B.W."/>
            <person name="Cuomo C.A."/>
            <person name="Wickes B.L."/>
        </authorList>
    </citation>
    <scope>NUCLEOTIDE SEQUENCE [LARGE SCALE GENOMIC DNA]</scope>
    <source>
        <strain evidence="2">RA 99-880 / ATCC MYA-4621 / FGSC 9543 / NRRL 43880</strain>
    </source>
</reference>
<proteinExistence type="predicted"/>
<name>I1CFN0_RHIO9</name>
<dbReference type="AlphaFoldDB" id="I1CFN0"/>